<dbReference type="Proteomes" id="UP000004277">
    <property type="component" value="Unassembled WGS sequence"/>
</dbReference>
<reference evidence="1" key="1">
    <citation type="submission" date="2019-05" db="EMBL/GenBank/DDBJ databases">
        <title>Revised genome assembly of Burkholderiaceae (previously Ralstonia) sp. PBA.</title>
        <authorList>
            <person name="Gan H.M."/>
        </authorList>
    </citation>
    <scope>NUCLEOTIDE SEQUENCE</scope>
    <source>
        <strain evidence="1">PBA</strain>
    </source>
</reference>
<name>A0ACD3SQK9_9BURK</name>
<comment type="caution">
    <text evidence="1">The sequence shown here is derived from an EMBL/GenBank/DDBJ whole genome shotgun (WGS) entry which is preliminary data.</text>
</comment>
<gene>
    <name evidence="1" type="ORF">MW7_007420</name>
</gene>
<protein>
    <submittedName>
        <fullName evidence="1">Uncharacterized protein</fullName>
    </submittedName>
</protein>
<proteinExistence type="predicted"/>
<sequence>MPAKYLPLIADYESRIERALEDGDTAEAVHLLDCIRELPNMPDFPPMVAPRLRDVLVRFDGIIHAHRMGSSTWEQAPNPSRQQGRD</sequence>
<evidence type="ECO:0000313" key="1">
    <source>
        <dbReference type="EMBL" id="TMS58545.1"/>
    </source>
</evidence>
<dbReference type="EMBL" id="AKCV02000015">
    <property type="protein sequence ID" value="TMS58545.1"/>
    <property type="molecule type" value="Genomic_DNA"/>
</dbReference>
<keyword evidence="2" id="KW-1185">Reference proteome</keyword>
<organism evidence="1 2">
    <name type="scientific">Imbroritus primus</name>
    <dbReference type="NCBI Taxonomy" id="3058603"/>
    <lineage>
        <taxon>Bacteria</taxon>
        <taxon>Pseudomonadati</taxon>
        <taxon>Pseudomonadota</taxon>
        <taxon>Betaproteobacteria</taxon>
        <taxon>Burkholderiales</taxon>
        <taxon>Burkholderiaceae</taxon>
        <taxon>Imbroritus</taxon>
    </lineage>
</organism>
<evidence type="ECO:0000313" key="2">
    <source>
        <dbReference type="Proteomes" id="UP000004277"/>
    </source>
</evidence>
<accession>A0ACD3SQK9</accession>